<dbReference type="GeneID" id="14925065"/>
<protein>
    <submittedName>
        <fullName evidence="9">Copper chaperone Atox1, putative</fullName>
    </submittedName>
</protein>
<dbReference type="PROSITE" id="PS50846">
    <property type="entry name" value="HMA_2"/>
    <property type="match status" value="1"/>
</dbReference>
<dbReference type="VEuPathDB" id="AmoebaDB:ACA1_013670"/>
<dbReference type="InterPro" id="IPR036163">
    <property type="entry name" value="HMA_dom_sf"/>
</dbReference>
<keyword evidence="5" id="KW-0406">Ion transport</keyword>
<dbReference type="Proteomes" id="UP000011083">
    <property type="component" value="Unassembled WGS sequence"/>
</dbReference>
<dbReference type="GO" id="GO:0016531">
    <property type="term" value="F:copper chaperone activity"/>
    <property type="evidence" value="ECO:0007669"/>
    <property type="project" value="TreeGrafter"/>
</dbReference>
<dbReference type="GO" id="GO:0005829">
    <property type="term" value="C:cytosol"/>
    <property type="evidence" value="ECO:0007669"/>
    <property type="project" value="TreeGrafter"/>
</dbReference>
<dbReference type="OMA" id="MTHTYKF"/>
<evidence type="ECO:0000313" key="9">
    <source>
        <dbReference type="EMBL" id="ELR24063.1"/>
    </source>
</evidence>
<evidence type="ECO:0000259" key="8">
    <source>
        <dbReference type="PROSITE" id="PS50846"/>
    </source>
</evidence>
<gene>
    <name evidence="9" type="ORF">ACA1_013670</name>
</gene>
<keyword evidence="1" id="KW-0813">Transport</keyword>
<dbReference type="STRING" id="1257118.L8HHA3"/>
<dbReference type="CDD" id="cd00371">
    <property type="entry name" value="HMA"/>
    <property type="match status" value="1"/>
</dbReference>
<dbReference type="Gene3D" id="3.30.70.100">
    <property type="match status" value="1"/>
</dbReference>
<keyword evidence="6" id="KW-0143">Chaperone</keyword>
<dbReference type="PANTHER" id="PTHR46365:SF1">
    <property type="entry name" value="COPPER TRANSPORT PROTEIN ATOX1"/>
    <property type="match status" value="1"/>
</dbReference>
<keyword evidence="4" id="KW-0186">Copper</keyword>
<keyword evidence="2" id="KW-0479">Metal-binding</keyword>
<dbReference type="Pfam" id="PF00403">
    <property type="entry name" value="HMA"/>
    <property type="match status" value="1"/>
</dbReference>
<dbReference type="InterPro" id="IPR051881">
    <property type="entry name" value="Copper_transport_ATOX1-like"/>
</dbReference>
<evidence type="ECO:0000256" key="5">
    <source>
        <dbReference type="ARBA" id="ARBA00023065"/>
    </source>
</evidence>
<dbReference type="PANTHER" id="PTHR46365">
    <property type="entry name" value="COPPER TRANSPORT PROTEIN ATOX1"/>
    <property type="match status" value="1"/>
</dbReference>
<evidence type="ECO:0000256" key="4">
    <source>
        <dbReference type="ARBA" id="ARBA00023008"/>
    </source>
</evidence>
<proteinExistence type="inferred from homology"/>
<dbReference type="EMBL" id="KB007839">
    <property type="protein sequence ID" value="ELR24063.1"/>
    <property type="molecule type" value="Genomic_DNA"/>
</dbReference>
<keyword evidence="3" id="KW-0187">Copper transport</keyword>
<evidence type="ECO:0000256" key="7">
    <source>
        <dbReference type="ARBA" id="ARBA00038171"/>
    </source>
</evidence>
<dbReference type="GO" id="GO:0046872">
    <property type="term" value="F:metal ion binding"/>
    <property type="evidence" value="ECO:0007669"/>
    <property type="project" value="UniProtKB-KW"/>
</dbReference>
<name>L8HHA3_ACACF</name>
<dbReference type="SUPFAM" id="SSF55008">
    <property type="entry name" value="HMA, heavy metal-associated domain"/>
    <property type="match status" value="1"/>
</dbReference>
<dbReference type="GO" id="GO:0006825">
    <property type="term" value="P:copper ion transport"/>
    <property type="evidence" value="ECO:0007669"/>
    <property type="project" value="UniProtKB-KW"/>
</dbReference>
<keyword evidence="10" id="KW-1185">Reference proteome</keyword>
<dbReference type="KEGG" id="acan:ACA1_013670"/>
<dbReference type="AlphaFoldDB" id="L8HHA3"/>
<sequence>MSSTTYEFQVAMTCEGCAKAVRTLVGKVPGVEEVNIDVAKKQVLVKGTASSDALLAAIKKTGKETTLVSS</sequence>
<evidence type="ECO:0000256" key="6">
    <source>
        <dbReference type="ARBA" id="ARBA00023186"/>
    </source>
</evidence>
<evidence type="ECO:0000313" key="10">
    <source>
        <dbReference type="Proteomes" id="UP000011083"/>
    </source>
</evidence>
<organism evidence="9 10">
    <name type="scientific">Acanthamoeba castellanii (strain ATCC 30010 / Neff)</name>
    <dbReference type="NCBI Taxonomy" id="1257118"/>
    <lineage>
        <taxon>Eukaryota</taxon>
        <taxon>Amoebozoa</taxon>
        <taxon>Discosea</taxon>
        <taxon>Longamoebia</taxon>
        <taxon>Centramoebida</taxon>
        <taxon>Acanthamoebidae</taxon>
        <taxon>Acanthamoeba</taxon>
    </lineage>
</organism>
<evidence type="ECO:0000256" key="2">
    <source>
        <dbReference type="ARBA" id="ARBA00022723"/>
    </source>
</evidence>
<reference evidence="9 10" key="1">
    <citation type="journal article" date="2013" name="Genome Biol.">
        <title>Genome of Acanthamoeba castellanii highlights extensive lateral gene transfer and early evolution of tyrosine kinase signaling.</title>
        <authorList>
            <person name="Clarke M."/>
            <person name="Lohan A.J."/>
            <person name="Liu B."/>
            <person name="Lagkouvardos I."/>
            <person name="Roy S."/>
            <person name="Zafar N."/>
            <person name="Bertelli C."/>
            <person name="Schilde C."/>
            <person name="Kianianmomeni A."/>
            <person name="Burglin T.R."/>
            <person name="Frech C."/>
            <person name="Turcotte B."/>
            <person name="Kopec K.O."/>
            <person name="Synnott J.M."/>
            <person name="Choo C."/>
            <person name="Paponov I."/>
            <person name="Finkler A."/>
            <person name="Soon Heng Tan C."/>
            <person name="Hutchins A.P."/>
            <person name="Weinmeier T."/>
            <person name="Rattei T."/>
            <person name="Chu J.S."/>
            <person name="Gimenez G."/>
            <person name="Irimia M."/>
            <person name="Rigden D.J."/>
            <person name="Fitzpatrick D.A."/>
            <person name="Lorenzo-Morales J."/>
            <person name="Bateman A."/>
            <person name="Chiu C.H."/>
            <person name="Tang P."/>
            <person name="Hegemann P."/>
            <person name="Fromm H."/>
            <person name="Raoult D."/>
            <person name="Greub G."/>
            <person name="Miranda-Saavedra D."/>
            <person name="Chen N."/>
            <person name="Nash P."/>
            <person name="Ginger M.L."/>
            <person name="Horn M."/>
            <person name="Schaap P."/>
            <person name="Caler L."/>
            <person name="Loftus B."/>
        </authorList>
    </citation>
    <scope>NUCLEOTIDE SEQUENCE [LARGE SCALE GENOMIC DNA]</scope>
    <source>
        <strain evidence="9 10">Neff</strain>
    </source>
</reference>
<dbReference type="RefSeq" id="XP_004353591.1">
    <property type="nucleotide sequence ID" value="XM_004353539.1"/>
</dbReference>
<comment type="similarity">
    <text evidence="7">Belongs to the ATX1 family.</text>
</comment>
<evidence type="ECO:0000256" key="1">
    <source>
        <dbReference type="ARBA" id="ARBA00022448"/>
    </source>
</evidence>
<dbReference type="FunFam" id="3.30.70.100:FF:000008">
    <property type="entry name" value="Copper transport protein ATOX1"/>
    <property type="match status" value="1"/>
</dbReference>
<evidence type="ECO:0000256" key="3">
    <source>
        <dbReference type="ARBA" id="ARBA00022796"/>
    </source>
</evidence>
<accession>L8HHA3</accession>
<feature type="domain" description="HMA" evidence="8">
    <location>
        <begin position="3"/>
        <end position="66"/>
    </location>
</feature>
<dbReference type="OrthoDB" id="689350at2759"/>
<dbReference type="InterPro" id="IPR006121">
    <property type="entry name" value="HMA_dom"/>
</dbReference>